<feature type="transmembrane region" description="Helical" evidence="5">
    <location>
        <begin position="66"/>
        <end position="90"/>
    </location>
</feature>
<dbReference type="CDD" id="cd06261">
    <property type="entry name" value="TM_PBP2"/>
    <property type="match status" value="1"/>
</dbReference>
<evidence type="ECO:0000313" key="8">
    <source>
        <dbReference type="EMBL" id="RFA94899.1"/>
    </source>
</evidence>
<dbReference type="GO" id="GO:0005886">
    <property type="term" value="C:plasma membrane"/>
    <property type="evidence" value="ECO:0007669"/>
    <property type="project" value="UniProtKB-SubCell"/>
</dbReference>
<feature type="transmembrane region" description="Helical" evidence="5">
    <location>
        <begin position="5"/>
        <end position="28"/>
    </location>
</feature>
<protein>
    <submittedName>
        <fullName evidence="7">ABC transporter permease</fullName>
    </submittedName>
</protein>
<evidence type="ECO:0000259" key="6">
    <source>
        <dbReference type="PROSITE" id="PS50928"/>
    </source>
</evidence>
<keyword evidence="5" id="KW-0813">Transport</keyword>
<dbReference type="SUPFAM" id="SSF161098">
    <property type="entry name" value="MetI-like"/>
    <property type="match status" value="1"/>
</dbReference>
<comment type="similarity">
    <text evidence="5">Belongs to the binding-protein-dependent transport system permease family.</text>
</comment>
<comment type="caution">
    <text evidence="7">The sequence shown here is derived from an EMBL/GenBank/DDBJ whole genome shotgun (WGS) entry which is preliminary data.</text>
</comment>
<gene>
    <name evidence="7" type="ORF">CGL51_10725</name>
    <name evidence="8" type="ORF">CGL52_13795</name>
</gene>
<evidence type="ECO:0000313" key="7">
    <source>
        <dbReference type="EMBL" id="RFA94230.1"/>
    </source>
</evidence>
<dbReference type="EMBL" id="NMUF01000071">
    <property type="protein sequence ID" value="RFA94899.1"/>
    <property type="molecule type" value="Genomic_DNA"/>
</dbReference>
<dbReference type="Pfam" id="PF00528">
    <property type="entry name" value="BPD_transp_1"/>
    <property type="match status" value="1"/>
</dbReference>
<evidence type="ECO:0000256" key="5">
    <source>
        <dbReference type="RuleBase" id="RU363032"/>
    </source>
</evidence>
<dbReference type="PANTHER" id="PTHR43759:SF1">
    <property type="entry name" value="GLUCOSE IMPORT SYSTEM PERMEASE PROTEIN GLCT"/>
    <property type="match status" value="1"/>
</dbReference>
<keyword evidence="3 5" id="KW-1133">Transmembrane helix</keyword>
<sequence length="274" mass="31079">MRISLILFSIPLFLVTAFLYTFILWNLYYSFTDYSVLKPNYEFVGLSTYLQLFTDPLFQTALFKTLLWIVVLVGAGNLVGLLVASLIYNINSARARNILTAYFIYPLSLSLVASGIIWRWLLDADRGVGKYFGNPLQGDNAFWSISLVSVWAYSGLATLFYLAMFYNIDKSQLESAQIDGASRLYTMLKVVIPQSRQSLIISTIFFTLFSIQMFDLPYSILFLNPNVMTLVMYTFMKFTAIYIAVASATAVVIIAISAIIVIPYSLLSLKKWIR</sequence>
<accession>A0A371QVQ4</accession>
<dbReference type="OrthoDB" id="45815at2157"/>
<dbReference type="InterPro" id="IPR035906">
    <property type="entry name" value="MetI-like_sf"/>
</dbReference>
<dbReference type="PANTHER" id="PTHR43759">
    <property type="entry name" value="TREHALOSE TRANSPORT SYSTEM PERMEASE PROTEIN SUGA"/>
    <property type="match status" value="1"/>
</dbReference>
<keyword evidence="2 5" id="KW-0812">Transmembrane</keyword>
<dbReference type="AlphaFoldDB" id="A0A371QVQ4"/>
<evidence type="ECO:0000256" key="1">
    <source>
        <dbReference type="ARBA" id="ARBA00004141"/>
    </source>
</evidence>
<dbReference type="GO" id="GO:0055085">
    <property type="term" value="P:transmembrane transport"/>
    <property type="evidence" value="ECO:0007669"/>
    <property type="project" value="InterPro"/>
</dbReference>
<feature type="transmembrane region" description="Helical" evidence="5">
    <location>
        <begin position="102"/>
        <end position="121"/>
    </location>
</feature>
<evidence type="ECO:0000256" key="4">
    <source>
        <dbReference type="ARBA" id="ARBA00023136"/>
    </source>
</evidence>
<evidence type="ECO:0000313" key="9">
    <source>
        <dbReference type="Proteomes" id="UP000256877"/>
    </source>
</evidence>
<keyword evidence="4 5" id="KW-0472">Membrane</keyword>
<dbReference type="InterPro" id="IPR052730">
    <property type="entry name" value="Sugar_ABC_transporter"/>
</dbReference>
<feature type="domain" description="ABC transmembrane type-1" evidence="6">
    <location>
        <begin position="62"/>
        <end position="264"/>
    </location>
</feature>
<reference evidence="9 10" key="1">
    <citation type="submission" date="2017-07" db="EMBL/GenBank/DDBJ databases">
        <title>Draft genome sequence of aerobic hyperthermophilic archaea, Pyrobaculum aerophilum YKB31 and YKB32.</title>
        <authorList>
            <person name="Mochizuki T."/>
            <person name="Berliner A.J."/>
            <person name="Yoshida-Takashima Y."/>
            <person name="Takaki Y."/>
            <person name="Nunoura T."/>
            <person name="Takai K."/>
        </authorList>
    </citation>
    <scope>NUCLEOTIDE SEQUENCE [LARGE SCALE GENOMIC DNA]</scope>
    <source>
        <strain evidence="7 10">YKB31</strain>
        <strain evidence="8 9">YKB32</strain>
    </source>
</reference>
<feature type="transmembrane region" description="Helical" evidence="5">
    <location>
        <begin position="240"/>
        <end position="267"/>
    </location>
</feature>
<dbReference type="EMBL" id="NMUE01000041">
    <property type="protein sequence ID" value="RFA94230.1"/>
    <property type="molecule type" value="Genomic_DNA"/>
</dbReference>
<comment type="subcellular location">
    <subcellularLocation>
        <location evidence="5">Cell membrane</location>
        <topology evidence="5">Multi-pass membrane protein</topology>
    </subcellularLocation>
    <subcellularLocation>
        <location evidence="1">Membrane</location>
        <topology evidence="1">Multi-pass membrane protein</topology>
    </subcellularLocation>
</comment>
<evidence type="ECO:0000256" key="2">
    <source>
        <dbReference type="ARBA" id="ARBA00022692"/>
    </source>
</evidence>
<dbReference type="Proteomes" id="UP000257123">
    <property type="component" value="Unassembled WGS sequence"/>
</dbReference>
<dbReference type="InterPro" id="IPR000515">
    <property type="entry name" value="MetI-like"/>
</dbReference>
<dbReference type="Proteomes" id="UP000256877">
    <property type="component" value="Unassembled WGS sequence"/>
</dbReference>
<feature type="transmembrane region" description="Helical" evidence="5">
    <location>
        <begin position="141"/>
        <end position="163"/>
    </location>
</feature>
<name>A0A371QVQ4_9CREN</name>
<dbReference type="Gene3D" id="1.10.3720.10">
    <property type="entry name" value="MetI-like"/>
    <property type="match status" value="1"/>
</dbReference>
<evidence type="ECO:0000256" key="3">
    <source>
        <dbReference type="ARBA" id="ARBA00022989"/>
    </source>
</evidence>
<feature type="transmembrane region" description="Helical" evidence="5">
    <location>
        <begin position="199"/>
        <end position="220"/>
    </location>
</feature>
<evidence type="ECO:0000313" key="10">
    <source>
        <dbReference type="Proteomes" id="UP000257123"/>
    </source>
</evidence>
<proteinExistence type="inferred from homology"/>
<organism evidence="7 10">
    <name type="scientific">Pyrobaculum aerophilum</name>
    <dbReference type="NCBI Taxonomy" id="13773"/>
    <lineage>
        <taxon>Archaea</taxon>
        <taxon>Thermoproteota</taxon>
        <taxon>Thermoprotei</taxon>
        <taxon>Thermoproteales</taxon>
        <taxon>Thermoproteaceae</taxon>
        <taxon>Pyrobaculum</taxon>
    </lineage>
</organism>
<dbReference type="PROSITE" id="PS50928">
    <property type="entry name" value="ABC_TM1"/>
    <property type="match status" value="1"/>
</dbReference>